<dbReference type="InterPro" id="IPR054170">
    <property type="entry name" value="RlmL_1st"/>
</dbReference>
<dbReference type="PROSITE" id="PS51165">
    <property type="entry name" value="THUMP"/>
    <property type="match status" value="1"/>
</dbReference>
<accession>A0A1A8XKP6</accession>
<dbReference type="GO" id="GO:0003723">
    <property type="term" value="F:RNA binding"/>
    <property type="evidence" value="ECO:0007669"/>
    <property type="project" value="UniProtKB-UniRule"/>
</dbReference>
<gene>
    <name evidence="6" type="primary">rlmL</name>
    <name evidence="6" type="ORF">ACCAA_270029</name>
</gene>
<dbReference type="InterPro" id="IPR000241">
    <property type="entry name" value="RlmKL-like_Mtase"/>
</dbReference>
<name>A0A1A8XKP6_9PROT</name>
<keyword evidence="7" id="KW-1185">Reference proteome</keyword>
<protein>
    <submittedName>
        <fullName evidence="6">Ribosomal RNA large subunit methyltransferase L</fullName>
        <ecNumber evidence="6">2.1.1.173</ecNumber>
    </submittedName>
</protein>
<dbReference type="Pfam" id="PF01170">
    <property type="entry name" value="UPF0020"/>
    <property type="match status" value="1"/>
</dbReference>
<dbReference type="InterPro" id="IPR053943">
    <property type="entry name" value="RlmKL-like_Mtase_CS"/>
</dbReference>
<dbReference type="InterPro" id="IPR002052">
    <property type="entry name" value="DNA_methylase_N6_adenine_CS"/>
</dbReference>
<dbReference type="Gene3D" id="3.30.2130.30">
    <property type="match status" value="1"/>
</dbReference>
<keyword evidence="2 6" id="KW-0808">Transferase</keyword>
<dbReference type="Pfam" id="PF02926">
    <property type="entry name" value="THUMP"/>
    <property type="match status" value="1"/>
</dbReference>
<dbReference type="GO" id="GO:0052915">
    <property type="term" value="F:23S rRNA (guanine(2445)-N(2))-methyltransferase activity"/>
    <property type="evidence" value="ECO:0007669"/>
    <property type="project" value="UniProtKB-EC"/>
</dbReference>
<evidence type="ECO:0000256" key="3">
    <source>
        <dbReference type="PROSITE-ProRule" id="PRU00529"/>
    </source>
</evidence>
<proteinExistence type="predicted"/>
<sequence>METFFASCPRGLEPLLVEDLVVAGARDLKQIFGGVHFLADWPVCYRANLHSRIATRILWRVGHARYGQEDDIYALALATPWPRWFTAQQTIRVDVNAVKSPLRSIDFVTLRIKDAICDRFRRDSGSRPSVDTRQPEVRIQGFISSDECTLYLDTSGAPLYQRGFRQKSVEAPLKENLAAGILRLSGWQPGTALLDPMCGSGTFLLEAAQMALGIAPGARRDFAFQRLRHFEAAAWKSLLDAARAAEKPPQQARIFGSDVSPVAVRAALANLDRAGLLPAVTLAAADLLALDAPAASGIMVANPPYGERVSDDDELATFYPLLGSALKRRFAGWTCYLLSADTRLPKLIRLTPSKKTLLFNGALECRLYEFRMVAGSNRGASGATSVEQQAEPGRQAKGTGQGGQE</sequence>
<evidence type="ECO:0000313" key="7">
    <source>
        <dbReference type="Proteomes" id="UP000199169"/>
    </source>
</evidence>
<feature type="compositionally biased region" description="Polar residues" evidence="4">
    <location>
        <begin position="379"/>
        <end position="388"/>
    </location>
</feature>
<dbReference type="PROSITE" id="PS00092">
    <property type="entry name" value="N6_MTASE"/>
    <property type="match status" value="1"/>
</dbReference>
<keyword evidence="3" id="KW-0694">RNA-binding</keyword>
<dbReference type="PRINTS" id="PR00507">
    <property type="entry name" value="N12N6MTFRASE"/>
</dbReference>
<feature type="region of interest" description="Disordered" evidence="4">
    <location>
        <begin position="379"/>
        <end position="405"/>
    </location>
</feature>
<organism evidence="6 7">
    <name type="scientific">Candidatus Accumulibacter aalborgensis</name>
    <dbReference type="NCBI Taxonomy" id="1860102"/>
    <lineage>
        <taxon>Bacteria</taxon>
        <taxon>Pseudomonadati</taxon>
        <taxon>Pseudomonadota</taxon>
        <taxon>Betaproteobacteria</taxon>
        <taxon>Candidatus Accumulibacter</taxon>
    </lineage>
</organism>
<reference evidence="6 7" key="1">
    <citation type="submission" date="2016-06" db="EMBL/GenBank/DDBJ databases">
        <authorList>
            <person name="Kjaerup R.B."/>
            <person name="Dalgaard T.S."/>
            <person name="Juul-Madsen H.R."/>
        </authorList>
    </citation>
    <scope>NUCLEOTIDE SEQUENCE [LARGE SCALE GENOMIC DNA]</scope>
    <source>
        <strain evidence="6">3</strain>
    </source>
</reference>
<dbReference type="RefSeq" id="WP_186406759.1">
    <property type="nucleotide sequence ID" value="NZ_FLQX01000102.1"/>
</dbReference>
<dbReference type="AlphaFoldDB" id="A0A1A8XKP6"/>
<evidence type="ECO:0000313" key="6">
    <source>
        <dbReference type="EMBL" id="SBT05749.1"/>
    </source>
</evidence>
<dbReference type="PANTHER" id="PTHR47313:SF1">
    <property type="entry name" value="RIBOSOMAL RNA LARGE SUBUNIT METHYLTRANSFERASE K_L"/>
    <property type="match status" value="1"/>
</dbReference>
<dbReference type="EMBL" id="FLQX01000102">
    <property type="protein sequence ID" value="SBT05749.1"/>
    <property type="molecule type" value="Genomic_DNA"/>
</dbReference>
<dbReference type="CDD" id="cd11715">
    <property type="entry name" value="THUMP_AdoMetMT"/>
    <property type="match status" value="1"/>
</dbReference>
<evidence type="ECO:0000256" key="4">
    <source>
        <dbReference type="SAM" id="MobiDB-lite"/>
    </source>
</evidence>
<feature type="domain" description="THUMP" evidence="5">
    <location>
        <begin position="43"/>
        <end position="154"/>
    </location>
</feature>
<dbReference type="PANTHER" id="PTHR47313">
    <property type="entry name" value="RIBOSOMAL RNA LARGE SUBUNIT METHYLTRANSFERASE K/L"/>
    <property type="match status" value="1"/>
</dbReference>
<keyword evidence="1 6" id="KW-0489">Methyltransferase</keyword>
<dbReference type="InterPro" id="IPR004114">
    <property type="entry name" value="THUMP_dom"/>
</dbReference>
<evidence type="ECO:0000256" key="2">
    <source>
        <dbReference type="ARBA" id="ARBA00022679"/>
    </source>
</evidence>
<dbReference type="GO" id="GO:0070043">
    <property type="term" value="F:rRNA (guanine-N7-)-methyltransferase activity"/>
    <property type="evidence" value="ECO:0007669"/>
    <property type="project" value="TreeGrafter"/>
</dbReference>
<dbReference type="Proteomes" id="UP000199169">
    <property type="component" value="Unassembled WGS sequence"/>
</dbReference>
<dbReference type="SUPFAM" id="SSF53335">
    <property type="entry name" value="S-adenosyl-L-methionine-dependent methyltransferases"/>
    <property type="match status" value="1"/>
</dbReference>
<evidence type="ECO:0000259" key="5">
    <source>
        <dbReference type="PROSITE" id="PS51165"/>
    </source>
</evidence>
<evidence type="ECO:0000256" key="1">
    <source>
        <dbReference type="ARBA" id="ARBA00022603"/>
    </source>
</evidence>
<dbReference type="SMART" id="SM00981">
    <property type="entry name" value="THUMP"/>
    <property type="match status" value="1"/>
</dbReference>
<dbReference type="PROSITE" id="PS01261">
    <property type="entry name" value="UPF0020"/>
    <property type="match status" value="1"/>
</dbReference>
<dbReference type="EC" id="2.1.1.173" evidence="6"/>
<dbReference type="Pfam" id="PF22020">
    <property type="entry name" value="RlmL_1st"/>
    <property type="match status" value="1"/>
</dbReference>
<dbReference type="STRING" id="1860102.ACCAA_270029"/>
<dbReference type="Gene3D" id="3.40.50.150">
    <property type="entry name" value="Vaccinia Virus protein VP39"/>
    <property type="match status" value="1"/>
</dbReference>
<dbReference type="InterPro" id="IPR029063">
    <property type="entry name" value="SAM-dependent_MTases_sf"/>
</dbReference>